<evidence type="ECO:0000313" key="3">
    <source>
        <dbReference type="Proteomes" id="UP000026962"/>
    </source>
</evidence>
<dbReference type="EnsemblPlants" id="OPUNC07G11060.1">
    <property type="protein sequence ID" value="OPUNC07G11060.1"/>
    <property type="gene ID" value="OPUNC07G11060"/>
</dbReference>
<feature type="region of interest" description="Disordered" evidence="1">
    <location>
        <begin position="230"/>
        <end position="317"/>
    </location>
</feature>
<dbReference type="Proteomes" id="UP000026962">
    <property type="component" value="Chromosome 7"/>
</dbReference>
<name>A0A0E0LJX0_ORYPU</name>
<sequence length="375" mass="39069">MRGHRISASSPAVYQVGARYPACSQSIHAVGLMRERVRDKDGSPLPRTRSVPIVGLQRLPHGSTITAASDGLPSSPPPLRPSIRIAIASSRSSLPQLHPCVGVTRLPTHRTTATLPPPLTPPLRAGHQPHLSVAQRQLPTVAGHPSSPSLTAPRILSLLPAARHLTAWPPIVVGLPVLPANSASLRGAASAGLLPSSTATQHHAESGQRGTRFGSSARSLFPAAFSPPHAASVLSASPPAPSPLSIPPRPPRSHQSCPARASSALVHRGPSPRPPPLPKRYAPSQSGKEWARSAYDGTGSVASSPDNAGLSRRSAAVPPLGSHQCPAVLLERSEKARRRCPCCCVALPVAARECRGQGEEEMWVAAAEVSPPVSS</sequence>
<dbReference type="Gramene" id="OPUNC07G11060.1">
    <property type="protein sequence ID" value="OPUNC07G11060.1"/>
    <property type="gene ID" value="OPUNC07G11060"/>
</dbReference>
<keyword evidence="3" id="KW-1185">Reference proteome</keyword>
<evidence type="ECO:0000313" key="2">
    <source>
        <dbReference type="EnsemblPlants" id="OPUNC07G11060.1"/>
    </source>
</evidence>
<protein>
    <submittedName>
        <fullName evidence="2">Uncharacterized protein</fullName>
    </submittedName>
</protein>
<evidence type="ECO:0000256" key="1">
    <source>
        <dbReference type="SAM" id="MobiDB-lite"/>
    </source>
</evidence>
<feature type="compositionally biased region" description="Pro residues" evidence="1">
    <location>
        <begin position="238"/>
        <end position="250"/>
    </location>
</feature>
<dbReference type="OMA" id="KEWARSA"/>
<dbReference type="AlphaFoldDB" id="A0A0E0LJX0"/>
<reference evidence="2" key="2">
    <citation type="submission" date="2018-05" db="EMBL/GenBank/DDBJ databases">
        <title>OpunRS2 (Oryza punctata Reference Sequence Version 2).</title>
        <authorList>
            <person name="Zhang J."/>
            <person name="Kudrna D."/>
            <person name="Lee S."/>
            <person name="Talag J."/>
            <person name="Welchert J."/>
            <person name="Wing R.A."/>
        </authorList>
    </citation>
    <scope>NUCLEOTIDE SEQUENCE [LARGE SCALE GENOMIC DNA]</scope>
</reference>
<dbReference type="HOGENOM" id="CLU_738475_0_0_1"/>
<accession>A0A0E0LJX0</accession>
<organism evidence="2">
    <name type="scientific">Oryza punctata</name>
    <name type="common">Red rice</name>
    <dbReference type="NCBI Taxonomy" id="4537"/>
    <lineage>
        <taxon>Eukaryota</taxon>
        <taxon>Viridiplantae</taxon>
        <taxon>Streptophyta</taxon>
        <taxon>Embryophyta</taxon>
        <taxon>Tracheophyta</taxon>
        <taxon>Spermatophyta</taxon>
        <taxon>Magnoliopsida</taxon>
        <taxon>Liliopsida</taxon>
        <taxon>Poales</taxon>
        <taxon>Poaceae</taxon>
        <taxon>BOP clade</taxon>
        <taxon>Oryzoideae</taxon>
        <taxon>Oryzeae</taxon>
        <taxon>Oryzinae</taxon>
        <taxon>Oryza</taxon>
    </lineage>
</organism>
<proteinExistence type="predicted"/>
<reference evidence="2" key="1">
    <citation type="submission" date="2015-04" db="UniProtKB">
        <authorList>
            <consortium name="EnsemblPlants"/>
        </authorList>
    </citation>
    <scope>IDENTIFICATION</scope>
</reference>